<feature type="transmembrane region" description="Helical" evidence="6">
    <location>
        <begin position="97"/>
        <end position="115"/>
    </location>
</feature>
<dbReference type="InterPro" id="IPR011701">
    <property type="entry name" value="MFS"/>
</dbReference>
<organism evidence="8 9">
    <name type="scientific">Coniochaeta ligniaria NRRL 30616</name>
    <dbReference type="NCBI Taxonomy" id="1408157"/>
    <lineage>
        <taxon>Eukaryota</taxon>
        <taxon>Fungi</taxon>
        <taxon>Dikarya</taxon>
        <taxon>Ascomycota</taxon>
        <taxon>Pezizomycotina</taxon>
        <taxon>Sordariomycetes</taxon>
        <taxon>Sordariomycetidae</taxon>
        <taxon>Coniochaetales</taxon>
        <taxon>Coniochaetaceae</taxon>
        <taxon>Coniochaeta</taxon>
    </lineage>
</organism>
<dbReference type="FunFam" id="1.20.1250.20:FF:000013">
    <property type="entry name" value="MFS general substrate transporter"/>
    <property type="match status" value="1"/>
</dbReference>
<dbReference type="PANTHER" id="PTHR43791:SF21">
    <property type="entry name" value="MAJOR FACILITATOR SUPERFAMILY (MFS) PROFILE DOMAIN-CONTAINING PROTEIN"/>
    <property type="match status" value="1"/>
</dbReference>
<evidence type="ECO:0000313" key="9">
    <source>
        <dbReference type="Proteomes" id="UP000182658"/>
    </source>
</evidence>
<evidence type="ECO:0000256" key="4">
    <source>
        <dbReference type="ARBA" id="ARBA00022989"/>
    </source>
</evidence>
<proteinExistence type="predicted"/>
<feature type="transmembrane region" description="Helical" evidence="6">
    <location>
        <begin position="391"/>
        <end position="410"/>
    </location>
</feature>
<comment type="subcellular location">
    <subcellularLocation>
        <location evidence="1">Membrane</location>
        <topology evidence="1">Multi-pass membrane protein</topology>
    </subcellularLocation>
</comment>
<feature type="transmembrane region" description="Helical" evidence="6">
    <location>
        <begin position="300"/>
        <end position="320"/>
    </location>
</feature>
<keyword evidence="9" id="KW-1185">Reference proteome</keyword>
<evidence type="ECO:0000259" key="7">
    <source>
        <dbReference type="PROSITE" id="PS50850"/>
    </source>
</evidence>
<feature type="transmembrane region" description="Helical" evidence="6">
    <location>
        <begin position="26"/>
        <end position="43"/>
    </location>
</feature>
<dbReference type="GO" id="GO:0022857">
    <property type="term" value="F:transmembrane transporter activity"/>
    <property type="evidence" value="ECO:0007669"/>
    <property type="project" value="InterPro"/>
</dbReference>
<evidence type="ECO:0000256" key="6">
    <source>
        <dbReference type="SAM" id="Phobius"/>
    </source>
</evidence>
<dbReference type="Pfam" id="PF07690">
    <property type="entry name" value="MFS_1"/>
    <property type="match status" value="1"/>
</dbReference>
<dbReference type="PROSITE" id="PS50850">
    <property type="entry name" value="MFS"/>
    <property type="match status" value="1"/>
</dbReference>
<evidence type="ECO:0000256" key="2">
    <source>
        <dbReference type="ARBA" id="ARBA00022448"/>
    </source>
</evidence>
<evidence type="ECO:0000256" key="3">
    <source>
        <dbReference type="ARBA" id="ARBA00022692"/>
    </source>
</evidence>
<dbReference type="EMBL" id="KV875102">
    <property type="protein sequence ID" value="OIW25359.1"/>
    <property type="molecule type" value="Genomic_DNA"/>
</dbReference>
<feature type="transmembrane region" description="Helical" evidence="6">
    <location>
        <begin position="156"/>
        <end position="178"/>
    </location>
</feature>
<dbReference type="SUPFAM" id="SSF103473">
    <property type="entry name" value="MFS general substrate transporter"/>
    <property type="match status" value="1"/>
</dbReference>
<dbReference type="Proteomes" id="UP000182658">
    <property type="component" value="Unassembled WGS sequence"/>
</dbReference>
<feature type="transmembrane region" description="Helical" evidence="6">
    <location>
        <begin position="121"/>
        <end position="144"/>
    </location>
</feature>
<dbReference type="GO" id="GO:0016020">
    <property type="term" value="C:membrane"/>
    <property type="evidence" value="ECO:0007669"/>
    <property type="project" value="UniProtKB-SubCell"/>
</dbReference>
<dbReference type="InParanoid" id="A0A1J7ICC4"/>
<dbReference type="InterPro" id="IPR020846">
    <property type="entry name" value="MFS_dom"/>
</dbReference>
<dbReference type="Gene3D" id="1.20.1250.20">
    <property type="entry name" value="MFS general substrate transporter like domains"/>
    <property type="match status" value="2"/>
</dbReference>
<keyword evidence="4 6" id="KW-1133">Transmembrane helix</keyword>
<sequence>MTPGPQSQETPSLEPEAKNRRINRKLDLALLPFLSLLYLFNGLDRGNVGNAQTQGFTHDIGAAPDDLNFAVSIFFLTFVLLQPFSAALGRYLGAERWIPVMMFCWGILTIAQAFIHGRGSLIATRLLIGAFEAGFYPTAVAYLATFYRPFDLALRLALFYGQYAVAGAFSGAIAYGVFSIRGGALAGWQYLFVIEGSLTCFAALVAWVWLPAGPAGATWFLGGGERAFAAERMRLEHGAQAVAREGQGEERSLTRRDVVETAKDWKLWFVLVFNICASVPGTAFSVFLPLVVQGLGYDSLRANLMSVPPYICGAVGLYLFALSSDRHRERGFHICGGIVIALIGLVVMLTATSSGCKYAGLCVLLFGSYVAPPLTAAWLSGNTPEPGKRSLVLGINGWGNLAGVVGSQLYRSEYAPGYRTPLFATLGFVVVALLGYAAYRFTLQAVNGKRLRRASGKSDGDLEGERVGDTRYADAKWTFIYGL</sequence>
<feature type="transmembrane region" description="Helical" evidence="6">
    <location>
        <begin position="190"/>
        <end position="210"/>
    </location>
</feature>
<feature type="transmembrane region" description="Helical" evidence="6">
    <location>
        <begin position="358"/>
        <end position="379"/>
    </location>
</feature>
<dbReference type="PANTHER" id="PTHR43791">
    <property type="entry name" value="PERMEASE-RELATED"/>
    <property type="match status" value="1"/>
</dbReference>
<reference evidence="8 9" key="1">
    <citation type="submission" date="2016-10" db="EMBL/GenBank/DDBJ databases">
        <title>Draft genome sequence of Coniochaeta ligniaria NRRL30616, a lignocellulolytic fungus for bioabatement of inhibitors in plant biomass hydrolysates.</title>
        <authorList>
            <consortium name="DOE Joint Genome Institute"/>
            <person name="Jimenez D.J."/>
            <person name="Hector R.E."/>
            <person name="Riley R."/>
            <person name="Sun H."/>
            <person name="Grigoriev I.V."/>
            <person name="Van Elsas J.D."/>
            <person name="Nichols N.N."/>
        </authorList>
    </citation>
    <scope>NUCLEOTIDE SEQUENCE [LARGE SCALE GENOMIC DNA]</scope>
    <source>
        <strain evidence="8 9">NRRL 30616</strain>
    </source>
</reference>
<keyword evidence="2" id="KW-0813">Transport</keyword>
<dbReference type="FunFam" id="1.20.1250.20:FF:000018">
    <property type="entry name" value="MFS transporter permease"/>
    <property type="match status" value="1"/>
</dbReference>
<dbReference type="InterPro" id="IPR036259">
    <property type="entry name" value="MFS_trans_sf"/>
</dbReference>
<feature type="transmembrane region" description="Helical" evidence="6">
    <location>
        <begin position="332"/>
        <end position="352"/>
    </location>
</feature>
<evidence type="ECO:0000313" key="8">
    <source>
        <dbReference type="EMBL" id="OIW25359.1"/>
    </source>
</evidence>
<feature type="domain" description="Major facilitator superfamily (MFS) profile" evidence="7">
    <location>
        <begin position="30"/>
        <end position="450"/>
    </location>
</feature>
<feature type="transmembrane region" description="Helical" evidence="6">
    <location>
        <begin position="67"/>
        <end position="85"/>
    </location>
</feature>
<evidence type="ECO:0000256" key="5">
    <source>
        <dbReference type="ARBA" id="ARBA00023136"/>
    </source>
</evidence>
<feature type="transmembrane region" description="Helical" evidence="6">
    <location>
        <begin position="265"/>
        <end position="288"/>
    </location>
</feature>
<gene>
    <name evidence="8" type="ORF">CONLIGDRAFT_663888</name>
</gene>
<evidence type="ECO:0000256" key="1">
    <source>
        <dbReference type="ARBA" id="ARBA00004141"/>
    </source>
</evidence>
<dbReference type="AlphaFoldDB" id="A0A1J7ICC4"/>
<protein>
    <submittedName>
        <fullName evidence="8">MFS general substrate transporter</fullName>
    </submittedName>
</protein>
<accession>A0A1J7ICC4</accession>
<name>A0A1J7ICC4_9PEZI</name>
<keyword evidence="3 6" id="KW-0812">Transmembrane</keyword>
<dbReference type="OrthoDB" id="2985014at2759"/>
<feature type="transmembrane region" description="Helical" evidence="6">
    <location>
        <begin position="422"/>
        <end position="443"/>
    </location>
</feature>
<keyword evidence="5 6" id="KW-0472">Membrane</keyword>